<sequence>MGTLKQLGCVTIIQWLVKQADAAHQTTPADLYDAQVDIYTNYKPPSHPLSTDAFTRSHHDDWRGLAGRLLPPLEFTHSISETDFAYALQASNLNSLSLAAQPYTSLPSVQ</sequence>
<reference evidence="2 3" key="1">
    <citation type="journal article" date="2013" name="Nature">
        <title>The genomes of four tapeworm species reveal adaptations to parasitism.</title>
        <authorList>
            <person name="Tsai I.J."/>
            <person name="Zarowiecki M."/>
            <person name="Holroyd N."/>
            <person name="Garciarrubio A."/>
            <person name="Sanchez-Flores A."/>
            <person name="Brooks K.L."/>
            <person name="Tracey A."/>
            <person name="Bobes R.J."/>
            <person name="Fragoso G."/>
            <person name="Sciutto E."/>
            <person name="Aslett M."/>
            <person name="Beasley H."/>
            <person name="Bennett H.M."/>
            <person name="Cai J."/>
            <person name="Camicia F."/>
            <person name="Clark R."/>
            <person name="Cucher M."/>
            <person name="De Silva N."/>
            <person name="Day T.A."/>
            <person name="Deplazes P."/>
            <person name="Estrada K."/>
            <person name="Fernandez C."/>
            <person name="Holland P.W."/>
            <person name="Hou J."/>
            <person name="Hu S."/>
            <person name="Huckvale T."/>
            <person name="Hung S.S."/>
            <person name="Kamenetzky L."/>
            <person name="Keane J.A."/>
            <person name="Kiss F."/>
            <person name="Koziol U."/>
            <person name="Lambert O."/>
            <person name="Liu K."/>
            <person name="Luo X."/>
            <person name="Luo Y."/>
            <person name="Macchiaroli N."/>
            <person name="Nichol S."/>
            <person name="Paps J."/>
            <person name="Parkinson J."/>
            <person name="Pouchkina-Stantcheva N."/>
            <person name="Riddiford N."/>
            <person name="Rosenzvit M."/>
            <person name="Salinas G."/>
            <person name="Wasmuth J.D."/>
            <person name="Zamanian M."/>
            <person name="Zheng Y."/>
            <person name="Cai X."/>
            <person name="Soberon X."/>
            <person name="Olson P.D."/>
            <person name="Laclette J.P."/>
            <person name="Brehm K."/>
            <person name="Berriman M."/>
            <person name="Garciarrubio A."/>
            <person name="Bobes R.J."/>
            <person name="Fragoso G."/>
            <person name="Sanchez-Flores A."/>
            <person name="Estrada K."/>
            <person name="Cevallos M.A."/>
            <person name="Morett E."/>
            <person name="Gonzalez V."/>
            <person name="Portillo T."/>
            <person name="Ochoa-Leyva A."/>
            <person name="Jose M.V."/>
            <person name="Sciutto E."/>
            <person name="Landa A."/>
            <person name="Jimenez L."/>
            <person name="Valdes V."/>
            <person name="Carrero J.C."/>
            <person name="Larralde C."/>
            <person name="Morales-Montor J."/>
            <person name="Limon-Lason J."/>
            <person name="Soberon X."/>
            <person name="Laclette J.P."/>
        </authorList>
    </citation>
    <scope>NUCLEOTIDE SEQUENCE [LARGE SCALE GENOMIC DNA]</scope>
</reference>
<evidence type="ECO:0000313" key="4">
    <source>
        <dbReference type="WBParaSite" id="EgrG_002021600"/>
    </source>
</evidence>
<name>A0A068WW47_ECHGR</name>
<gene>
    <name evidence="2" type="ORF">EgrG_002021600</name>
</gene>
<organism evidence="2">
    <name type="scientific">Echinococcus granulosus</name>
    <name type="common">Hydatid tapeworm</name>
    <dbReference type="NCBI Taxonomy" id="6210"/>
    <lineage>
        <taxon>Eukaryota</taxon>
        <taxon>Metazoa</taxon>
        <taxon>Spiralia</taxon>
        <taxon>Lophotrochozoa</taxon>
        <taxon>Platyhelminthes</taxon>
        <taxon>Cestoda</taxon>
        <taxon>Eucestoda</taxon>
        <taxon>Cyclophyllidea</taxon>
        <taxon>Taeniidae</taxon>
        <taxon>Echinococcus</taxon>
        <taxon>Echinococcus granulosus group</taxon>
    </lineage>
</organism>
<feature type="chain" id="PRO_5041035598" evidence="1">
    <location>
        <begin position="23"/>
        <end position="110"/>
    </location>
</feature>
<evidence type="ECO:0000313" key="3">
    <source>
        <dbReference type="Proteomes" id="UP000492820"/>
    </source>
</evidence>
<proteinExistence type="predicted"/>
<evidence type="ECO:0000313" key="2">
    <source>
        <dbReference type="EMBL" id="CDS21851.1"/>
    </source>
</evidence>
<dbReference type="WBParaSite" id="EgrG_002021600">
    <property type="protein sequence ID" value="EgrG_002021600"/>
    <property type="gene ID" value="EgrG_002021600"/>
</dbReference>
<accession>A0A068WW47</accession>
<keyword evidence="1" id="KW-0732">Signal</keyword>
<evidence type="ECO:0000256" key="1">
    <source>
        <dbReference type="SAM" id="SignalP"/>
    </source>
</evidence>
<protein>
    <submittedName>
        <fullName evidence="4">Oxidoreductase</fullName>
    </submittedName>
</protein>
<dbReference type="Proteomes" id="UP000492820">
    <property type="component" value="Unassembled WGS sequence"/>
</dbReference>
<reference evidence="4" key="3">
    <citation type="submission" date="2020-10" db="UniProtKB">
        <authorList>
            <consortium name="WormBaseParasite"/>
        </authorList>
    </citation>
    <scope>IDENTIFICATION</scope>
</reference>
<dbReference type="AlphaFoldDB" id="A0A068WW47"/>
<dbReference type="EMBL" id="LK028585">
    <property type="protein sequence ID" value="CDS21851.1"/>
    <property type="molecule type" value="Genomic_DNA"/>
</dbReference>
<reference evidence="2" key="2">
    <citation type="submission" date="2014-06" db="EMBL/GenBank/DDBJ databases">
        <authorList>
            <person name="Aslett M."/>
        </authorList>
    </citation>
    <scope>NUCLEOTIDE SEQUENCE</scope>
</reference>
<feature type="signal peptide" evidence="1">
    <location>
        <begin position="1"/>
        <end position="22"/>
    </location>
</feature>